<keyword evidence="9 16" id="KW-0067">ATP-binding</keyword>
<dbReference type="InterPro" id="IPR023214">
    <property type="entry name" value="HAD_sf"/>
</dbReference>
<feature type="transmembrane region" description="Helical" evidence="16">
    <location>
        <begin position="67"/>
        <end position="90"/>
    </location>
</feature>
<dbReference type="FunFam" id="1.20.1110.10:FF:000045">
    <property type="entry name" value="ATPase 4 plasma membrane-type"/>
    <property type="match status" value="1"/>
</dbReference>
<comment type="similarity">
    <text evidence="2 16">Belongs to the cation transport ATPase (P-type) (TC 3.A.3) family. Type IIIA subfamily.</text>
</comment>
<keyword evidence="7 16" id="KW-0547">Nucleotide-binding</keyword>
<evidence type="ECO:0000256" key="10">
    <source>
        <dbReference type="ARBA" id="ARBA00022842"/>
    </source>
</evidence>
<dbReference type="FunFam" id="3.40.1110.10:FF:000004">
    <property type="entry name" value="Plasma membrane ATPase"/>
    <property type="match status" value="1"/>
</dbReference>
<evidence type="ECO:0000313" key="19">
    <source>
        <dbReference type="Proteomes" id="UP000316621"/>
    </source>
</evidence>
<keyword evidence="5 16" id="KW-0812">Transmembrane</keyword>
<comment type="catalytic activity">
    <reaction evidence="15 16">
        <text>ATP + H2O + H(+)(in) = ADP + phosphate + 2 H(+)(out)</text>
        <dbReference type="Rhea" id="RHEA:20852"/>
        <dbReference type="ChEBI" id="CHEBI:15377"/>
        <dbReference type="ChEBI" id="CHEBI:15378"/>
        <dbReference type="ChEBI" id="CHEBI:30616"/>
        <dbReference type="ChEBI" id="CHEBI:43474"/>
        <dbReference type="ChEBI" id="CHEBI:456216"/>
        <dbReference type="EC" id="7.1.2.1"/>
    </reaction>
</comment>
<dbReference type="PRINTS" id="PR00119">
    <property type="entry name" value="CATATPASE"/>
</dbReference>
<protein>
    <recommendedName>
        <fullName evidence="16">Plasma membrane ATPase</fullName>
        <ecNumber evidence="16">7.1.2.1</ecNumber>
    </recommendedName>
</protein>
<comment type="subcellular location">
    <subcellularLocation>
        <location evidence="16">Cell membrane</location>
        <topology evidence="16">Multi-pass membrane protein</topology>
    </subcellularLocation>
    <subcellularLocation>
        <location evidence="1">Membrane</location>
        <topology evidence="1">Multi-pass membrane protein</topology>
    </subcellularLocation>
</comment>
<dbReference type="Gene3D" id="2.70.150.10">
    <property type="entry name" value="Calcium-transporting ATPase, cytoplasmic transduction domain A"/>
    <property type="match status" value="1"/>
</dbReference>
<dbReference type="Pfam" id="PF00690">
    <property type="entry name" value="Cation_ATPase_N"/>
    <property type="match status" value="1"/>
</dbReference>
<feature type="transmembrane region" description="Helical" evidence="16">
    <location>
        <begin position="758"/>
        <end position="778"/>
    </location>
</feature>
<dbReference type="OrthoDB" id="116380at2759"/>
<keyword evidence="4" id="KW-0597">Phosphoprotein</keyword>
<dbReference type="PRINTS" id="PR00120">
    <property type="entry name" value="HATPASE"/>
</dbReference>
<dbReference type="SFLD" id="SFLDF00027">
    <property type="entry name" value="p-type_atpase"/>
    <property type="match status" value="1"/>
</dbReference>
<dbReference type="Pfam" id="PF00702">
    <property type="entry name" value="Hydrolase"/>
    <property type="match status" value="1"/>
</dbReference>
<evidence type="ECO:0000256" key="11">
    <source>
        <dbReference type="ARBA" id="ARBA00022967"/>
    </source>
</evidence>
<dbReference type="Gene3D" id="1.20.1110.10">
    <property type="entry name" value="Calcium-transporting ATPase, transmembrane domain"/>
    <property type="match status" value="1"/>
</dbReference>
<reference evidence="18 19" key="1">
    <citation type="journal article" date="2018" name="Science">
        <title>The opium poppy genome and morphinan production.</title>
        <authorList>
            <person name="Guo L."/>
            <person name="Winzer T."/>
            <person name="Yang X."/>
            <person name="Li Y."/>
            <person name="Ning Z."/>
            <person name="He Z."/>
            <person name="Teodor R."/>
            <person name="Lu Y."/>
            <person name="Bowser T.A."/>
            <person name="Graham I.A."/>
            <person name="Ye K."/>
        </authorList>
    </citation>
    <scope>NUCLEOTIDE SEQUENCE [LARGE SCALE GENOMIC DNA]</scope>
    <source>
        <strain evidence="19">cv. HN1</strain>
        <tissue evidence="18">Leaves</tissue>
    </source>
</reference>
<dbReference type="SUPFAM" id="SSF56784">
    <property type="entry name" value="HAD-like"/>
    <property type="match status" value="1"/>
</dbReference>
<dbReference type="Pfam" id="PF00122">
    <property type="entry name" value="E1-E2_ATPase"/>
    <property type="match status" value="1"/>
</dbReference>
<sequence>MGGDNKSISLEEIKNEAVDLERIPMDEVFEQLKCSKEGLSTEEGTNRLEIFGPNKLEEKKESKLLKFLGFMWNPLSWVMEIAAIMAIALANGGGRPPDWQDFVGIMVLLVINSTISFIEENNAGNAAQALMAGLAPKTKVLRDGRWSEQDAAILVPGDIISIKLGDIVPADARLLEGDPLKIDQSALTGESLPVTKNPSDEVFSGSTCKQGELEAVVIATGVHTFFGKAAHLVDSTNQVGHFQKVLTAIGNFCICSIAIGMLIEIIVMYPIQKRKYRDGIDNLLVLLIGGIPIAMPTVLSVTMAIGSHRLSQQGAITKRMTAIEEMAGMDVLCSDKTGTLTLNKLSVDKNLVEVFAKGVEKDHVLLVAARASRVENQDAIDACMVGMLADPKEARAGIREVHFLPFNPVDKRTALTYIDNDGKWHRASKGAPEQIIDLCNCKEDVRNKVHSVIDKYAERGLRSLAVARQEVPEKNKDSPGAPWQFVGLLPLFDPPRHDSAETIRRALNLGVNVKMITGDQLAIAKETGRRLGMGTNMYPSSALLGNNKDASIASLPVDELIEKADGFAGVFPEHKYEIVKKLQEKKHICGMTGDGVNDAPALKKADIGIAVADATDAARGASDIVLTEPGLSVIISAVLTSRAIFQRMKNYTIYAVSITIRIVFGFMFIALIWKFDFAPFMVLIIAILNDGTIMTISKDRVKPSPTPDSWKLKEIFATGVVLGSYLALMTVIFFWAAWKTDFFSDKFGVRPIRDDKREMMAALYLQVSIVSQALIFVTRSRSWSFVERPGFLLVFAFFAAQLVATLIAVYANWEFANMRGIGWGWAGVVWLFSLVTYFPLDILKFIIRYVLSGKAWDNLLENKTAFTTKKDYGKEEREAQWALAQRTLHGLQPPEANNLFADKNSYRELSEIAEQAKRRAEVARLRELHTLKGHVESVVKLKGLDIDTIQQHYTV</sequence>
<feature type="transmembrane region" description="Helical" evidence="16">
    <location>
        <begin position="283"/>
        <end position="305"/>
    </location>
</feature>
<dbReference type="GO" id="GO:0016887">
    <property type="term" value="F:ATP hydrolysis activity"/>
    <property type="evidence" value="ECO:0007669"/>
    <property type="project" value="InterPro"/>
</dbReference>
<keyword evidence="13 16" id="KW-0406">Ion transport</keyword>
<evidence type="ECO:0000256" key="15">
    <source>
        <dbReference type="ARBA" id="ARBA00048122"/>
    </source>
</evidence>
<keyword evidence="11 16" id="KW-1278">Translocase</keyword>
<dbReference type="InterPro" id="IPR006534">
    <property type="entry name" value="P-type_ATPase_IIIA"/>
</dbReference>
<dbReference type="InterPro" id="IPR001757">
    <property type="entry name" value="P_typ_ATPase"/>
</dbReference>
<evidence type="ECO:0000256" key="4">
    <source>
        <dbReference type="ARBA" id="ARBA00022553"/>
    </source>
</evidence>
<dbReference type="SFLD" id="SFLDS00003">
    <property type="entry name" value="Haloacid_Dehalogenase"/>
    <property type="match status" value="1"/>
</dbReference>
<feature type="domain" description="Cation-transporting P-type ATPase N-terminal" evidence="17">
    <location>
        <begin position="19"/>
        <end position="91"/>
    </location>
</feature>
<dbReference type="SUPFAM" id="SSF81665">
    <property type="entry name" value="Calcium ATPase, transmembrane domain M"/>
    <property type="match status" value="1"/>
</dbReference>
<feature type="transmembrane region" description="Helical" evidence="16">
    <location>
        <begin position="651"/>
        <end position="671"/>
    </location>
</feature>
<dbReference type="AlphaFoldDB" id="A0A4Y7KFJ5"/>
<dbReference type="InterPro" id="IPR018303">
    <property type="entry name" value="ATPase_P-typ_P_site"/>
</dbReference>
<dbReference type="CDD" id="cd02076">
    <property type="entry name" value="P-type_ATPase_H"/>
    <property type="match status" value="1"/>
</dbReference>
<keyword evidence="14 16" id="KW-0472">Membrane</keyword>
<dbReference type="EMBL" id="CM010721">
    <property type="protein sequence ID" value="RZC71120.1"/>
    <property type="molecule type" value="Genomic_DNA"/>
</dbReference>
<dbReference type="GO" id="GO:0046872">
    <property type="term" value="F:metal ion binding"/>
    <property type="evidence" value="ECO:0007669"/>
    <property type="project" value="UniProtKB-KW"/>
</dbReference>
<dbReference type="GO" id="GO:0005886">
    <property type="term" value="C:plasma membrane"/>
    <property type="evidence" value="ECO:0007669"/>
    <property type="project" value="UniProtKB-SubCell"/>
</dbReference>
<evidence type="ECO:0000256" key="7">
    <source>
        <dbReference type="ARBA" id="ARBA00022741"/>
    </source>
</evidence>
<feature type="transmembrane region" description="Helical" evidence="16">
    <location>
        <begin position="102"/>
        <end position="118"/>
    </location>
</feature>
<dbReference type="InterPro" id="IPR008250">
    <property type="entry name" value="ATPase_P-typ_transduc_dom_A_sf"/>
</dbReference>
<dbReference type="InterPro" id="IPR036412">
    <property type="entry name" value="HAD-like_sf"/>
</dbReference>
<dbReference type="InterPro" id="IPR044492">
    <property type="entry name" value="P_typ_ATPase_HD_dom"/>
</dbReference>
<evidence type="ECO:0000256" key="1">
    <source>
        <dbReference type="ARBA" id="ARBA00004141"/>
    </source>
</evidence>
<evidence type="ECO:0000256" key="13">
    <source>
        <dbReference type="ARBA" id="ARBA00023065"/>
    </source>
</evidence>
<dbReference type="Gene3D" id="3.40.1110.10">
    <property type="entry name" value="Calcium-transporting ATPase, cytoplasmic domain N"/>
    <property type="match status" value="1"/>
</dbReference>
<dbReference type="Gene3D" id="3.40.50.1000">
    <property type="entry name" value="HAD superfamily/HAD-like"/>
    <property type="match status" value="1"/>
</dbReference>
<feature type="transmembrane region" description="Helical" evidence="16">
    <location>
        <begin position="677"/>
        <end position="696"/>
    </location>
</feature>
<dbReference type="EC" id="7.1.2.1" evidence="16"/>
<feature type="transmembrane region" description="Helical" evidence="16">
    <location>
        <begin position="823"/>
        <end position="840"/>
    </location>
</feature>
<feature type="transmembrane region" description="Helical" evidence="16">
    <location>
        <begin position="716"/>
        <end position="738"/>
    </location>
</feature>
<dbReference type="GO" id="GO:0120029">
    <property type="term" value="P:proton export across plasma membrane"/>
    <property type="evidence" value="ECO:0007669"/>
    <property type="project" value="UniProtKB-UniRule"/>
</dbReference>
<feature type="transmembrane region" description="Helical" evidence="16">
    <location>
        <begin position="790"/>
        <end position="811"/>
    </location>
</feature>
<dbReference type="NCBIfam" id="TIGR01647">
    <property type="entry name" value="ATPase-IIIA_H"/>
    <property type="match status" value="1"/>
</dbReference>
<dbReference type="SUPFAM" id="SSF81653">
    <property type="entry name" value="Calcium ATPase, transduction domain A"/>
    <property type="match status" value="1"/>
</dbReference>
<dbReference type="FunFam" id="3.40.50.1000:FF:000211">
    <property type="entry name" value="Plasma membrane ATPase"/>
    <property type="match status" value="1"/>
</dbReference>
<evidence type="ECO:0000256" key="3">
    <source>
        <dbReference type="ARBA" id="ARBA00022448"/>
    </source>
</evidence>
<dbReference type="FunFam" id="2.70.150.10:FF:000004">
    <property type="entry name" value="Plasma membrane ATPase"/>
    <property type="match status" value="1"/>
</dbReference>
<keyword evidence="8 16" id="KW-0375">Hydrogen ion transport</keyword>
<evidence type="ECO:0000256" key="16">
    <source>
        <dbReference type="RuleBase" id="RU362083"/>
    </source>
</evidence>
<dbReference type="PROSITE" id="PS00154">
    <property type="entry name" value="ATPASE_E1_E2"/>
    <property type="match status" value="1"/>
</dbReference>
<evidence type="ECO:0000256" key="5">
    <source>
        <dbReference type="ARBA" id="ARBA00022692"/>
    </source>
</evidence>
<accession>A0A4Y7KFJ5</accession>
<dbReference type="InterPro" id="IPR023299">
    <property type="entry name" value="ATPase_P-typ_cyto_dom_N"/>
</dbReference>
<dbReference type="Gene3D" id="6.10.140.890">
    <property type="match status" value="1"/>
</dbReference>
<dbReference type="PANTHER" id="PTHR42861">
    <property type="entry name" value="CALCIUM-TRANSPORTING ATPASE"/>
    <property type="match status" value="1"/>
</dbReference>
<organism evidence="18 19">
    <name type="scientific">Papaver somniferum</name>
    <name type="common">Opium poppy</name>
    <dbReference type="NCBI Taxonomy" id="3469"/>
    <lineage>
        <taxon>Eukaryota</taxon>
        <taxon>Viridiplantae</taxon>
        <taxon>Streptophyta</taxon>
        <taxon>Embryophyta</taxon>
        <taxon>Tracheophyta</taxon>
        <taxon>Spermatophyta</taxon>
        <taxon>Magnoliopsida</taxon>
        <taxon>Ranunculales</taxon>
        <taxon>Papaveraceae</taxon>
        <taxon>Papaveroideae</taxon>
        <taxon>Papaver</taxon>
    </lineage>
</organism>
<dbReference type="Gramene" id="RZC71120">
    <property type="protein sequence ID" value="RZC71120"/>
    <property type="gene ID" value="C5167_034349"/>
</dbReference>
<evidence type="ECO:0000313" key="18">
    <source>
        <dbReference type="EMBL" id="RZC71120.1"/>
    </source>
</evidence>
<dbReference type="InterPro" id="IPR004014">
    <property type="entry name" value="ATPase_P-typ_cation-transptr_N"/>
</dbReference>
<evidence type="ECO:0000259" key="17">
    <source>
        <dbReference type="SMART" id="SM00831"/>
    </source>
</evidence>
<keyword evidence="12 16" id="KW-1133">Transmembrane helix</keyword>
<name>A0A4Y7KFJ5_PAPSO</name>
<keyword evidence="10 16" id="KW-0460">Magnesium</keyword>
<keyword evidence="19" id="KW-1185">Reference proteome</keyword>
<dbReference type="GO" id="GO:0008553">
    <property type="term" value="F:P-type proton-exporting transporter activity"/>
    <property type="evidence" value="ECO:0007669"/>
    <property type="project" value="UniProtKB-UniRule"/>
</dbReference>
<evidence type="ECO:0000256" key="2">
    <source>
        <dbReference type="ARBA" id="ARBA00008804"/>
    </source>
</evidence>
<dbReference type="InterPro" id="IPR059000">
    <property type="entry name" value="ATPase_P-type_domA"/>
</dbReference>
<dbReference type="Proteomes" id="UP000316621">
    <property type="component" value="Chromosome 7"/>
</dbReference>
<keyword evidence="6" id="KW-0479">Metal-binding</keyword>
<evidence type="ECO:0000256" key="6">
    <source>
        <dbReference type="ARBA" id="ARBA00022723"/>
    </source>
</evidence>
<dbReference type="STRING" id="3469.A0A4Y7KFJ5"/>
<gene>
    <name evidence="18" type="ORF">C5167_034349</name>
</gene>
<evidence type="ECO:0000256" key="9">
    <source>
        <dbReference type="ARBA" id="ARBA00022840"/>
    </source>
</evidence>
<dbReference type="NCBIfam" id="TIGR01494">
    <property type="entry name" value="ATPase_P-type"/>
    <property type="match status" value="2"/>
</dbReference>
<proteinExistence type="inferred from homology"/>
<dbReference type="SMART" id="SM00831">
    <property type="entry name" value="Cation_ATPase_N"/>
    <property type="match status" value="1"/>
</dbReference>
<dbReference type="InterPro" id="IPR023298">
    <property type="entry name" value="ATPase_P-typ_TM_dom_sf"/>
</dbReference>
<evidence type="ECO:0000256" key="12">
    <source>
        <dbReference type="ARBA" id="ARBA00022989"/>
    </source>
</evidence>
<keyword evidence="3 16" id="KW-0813">Transport</keyword>
<dbReference type="SFLD" id="SFLDG00002">
    <property type="entry name" value="C1.7:_P-type_atpase_like"/>
    <property type="match status" value="1"/>
</dbReference>
<evidence type="ECO:0000256" key="8">
    <source>
        <dbReference type="ARBA" id="ARBA00022781"/>
    </source>
</evidence>
<dbReference type="OMA" id="HREDEMM"/>
<evidence type="ECO:0000256" key="14">
    <source>
        <dbReference type="ARBA" id="ARBA00023136"/>
    </source>
</evidence>
<feature type="transmembrane region" description="Helical" evidence="16">
    <location>
        <begin position="245"/>
        <end position="271"/>
    </location>
</feature>
<dbReference type="GO" id="GO:0005524">
    <property type="term" value="F:ATP binding"/>
    <property type="evidence" value="ECO:0007669"/>
    <property type="project" value="UniProtKB-UniRule"/>
</dbReference>